<sequence>MAGEYFKRGASYFYEYGDTVTYLHCIVNLSIVENRLGNFNKAFDMLWDILPLANEIEDNKPLIDINHLLGILYGVFGKDSIALSHALEAHHLAKSYYGESFRHKAYLTSSYLDVAVRLIELERYNEAVKYLDSCYLLNPSVKRLYFIDATYGNIYLKQNKLKIAEKYLQGTVEAFTKNRHVFRADALFYMAELKQKLGDVDSATYYYRQSLEAIDSLRGNLKLKPVILKELANIFSKKQEYSAAFHYLLEAATISDSLFNIQSIQNRKLFEIKNEVKKDLKQKQSELTYQRKLLAINEESNLRLKLLIGIVFLLAVVSYIYIRLKYRMKRIVLERSLTEEKSKALLEYKNKELTASTLKMIQKERQIEELLKEIEDVAPKVHDRIKVNSRHSSKKIWNDFHLRFTKINGQFYDRLVERHPQLTASDLRQCALIKLNFDSKEMSQILGISINSVHMARSRIRKKLNLKRSDDLVSYLASV</sequence>
<protein>
    <submittedName>
        <fullName evidence="3">MS121</fullName>
    </submittedName>
</protein>
<dbReference type="GO" id="GO:0006355">
    <property type="term" value="P:regulation of DNA-templated transcription"/>
    <property type="evidence" value="ECO:0007669"/>
    <property type="project" value="InterPro"/>
</dbReference>
<dbReference type="SMART" id="SM00421">
    <property type="entry name" value="HTH_LUXR"/>
    <property type="match status" value="1"/>
</dbReference>
<evidence type="ECO:0000313" key="3">
    <source>
        <dbReference type="EMBL" id="AAK62843.1"/>
    </source>
</evidence>
<name>Q93PB0_9BACT</name>
<dbReference type="EMBL" id="AF339846">
    <property type="protein sequence ID" value="AAK62843.1"/>
    <property type="molecule type" value="Genomic_DNA"/>
</dbReference>
<feature type="transmembrane region" description="Helical" evidence="1">
    <location>
        <begin position="302"/>
        <end position="322"/>
    </location>
</feature>
<dbReference type="InterPro" id="IPR016032">
    <property type="entry name" value="Sig_transdc_resp-reg_C-effctor"/>
</dbReference>
<evidence type="ECO:0000256" key="1">
    <source>
        <dbReference type="SAM" id="Phobius"/>
    </source>
</evidence>
<accession>Q93PB0</accession>
<dbReference type="InterPro" id="IPR019734">
    <property type="entry name" value="TPR_rpt"/>
</dbReference>
<organism evidence="3">
    <name type="scientific">Microscilla sp. PRE1</name>
    <dbReference type="NCBI Taxonomy" id="155537"/>
    <lineage>
        <taxon>Bacteria</taxon>
        <taxon>Pseudomonadati</taxon>
        <taxon>Bacteroidota</taxon>
        <taxon>Cytophagia</taxon>
        <taxon>Cytophagales</taxon>
        <taxon>Microscillaceae</taxon>
        <taxon>Microscilla</taxon>
    </lineage>
</organism>
<dbReference type="Gene3D" id="1.25.40.10">
    <property type="entry name" value="Tetratricopeptide repeat domain"/>
    <property type="match status" value="2"/>
</dbReference>
<dbReference type="InterPro" id="IPR000792">
    <property type="entry name" value="Tscrpt_reg_LuxR_C"/>
</dbReference>
<dbReference type="InterPro" id="IPR036388">
    <property type="entry name" value="WH-like_DNA-bd_sf"/>
</dbReference>
<dbReference type="AlphaFoldDB" id="Q93PB0"/>
<dbReference type="SMART" id="SM00028">
    <property type="entry name" value="TPR"/>
    <property type="match status" value="3"/>
</dbReference>
<dbReference type="GO" id="GO:0003677">
    <property type="term" value="F:DNA binding"/>
    <property type="evidence" value="ECO:0007669"/>
    <property type="project" value="InterPro"/>
</dbReference>
<dbReference type="SUPFAM" id="SSF46894">
    <property type="entry name" value="C-terminal effector domain of the bipartite response regulators"/>
    <property type="match status" value="1"/>
</dbReference>
<keyword evidence="1" id="KW-0472">Membrane</keyword>
<proteinExistence type="predicted"/>
<geneLocation type="plasmid" evidence="3">
    <name>pSD15</name>
</geneLocation>
<dbReference type="InterPro" id="IPR011990">
    <property type="entry name" value="TPR-like_helical_dom_sf"/>
</dbReference>
<keyword evidence="1" id="KW-0812">Transmembrane</keyword>
<feature type="domain" description="HTH luxR-type" evidence="2">
    <location>
        <begin position="419"/>
        <end position="476"/>
    </location>
</feature>
<keyword evidence="1" id="KW-1133">Transmembrane helix</keyword>
<reference evidence="3" key="1">
    <citation type="journal article" date="2001" name="Appl. Environ. Microbiol.">
        <title>Sequence analysis of a 101-kilobase plasmid required for agar degradation by a Microscilla isolate.</title>
        <authorList>
            <person name="Zhong Z."/>
            <person name="Toukdarian A."/>
            <person name="Helinski D."/>
            <person name="Knauf V."/>
            <person name="Sykes S."/>
            <person name="Wilkinson J.E."/>
            <person name="O'Bryne C."/>
            <person name="Shea T."/>
            <person name="DeLoughery C."/>
            <person name="Caspi R."/>
        </authorList>
    </citation>
    <scope>NUCLEOTIDE SEQUENCE</scope>
    <source>
        <strain evidence="3">PRE1</strain>
        <plasmid evidence="3">pSD15</plasmid>
    </source>
</reference>
<evidence type="ECO:0000259" key="2">
    <source>
        <dbReference type="SMART" id="SM00421"/>
    </source>
</evidence>
<dbReference type="Gene3D" id="1.10.10.10">
    <property type="entry name" value="Winged helix-like DNA-binding domain superfamily/Winged helix DNA-binding domain"/>
    <property type="match status" value="1"/>
</dbReference>
<keyword evidence="3" id="KW-0614">Plasmid</keyword>
<dbReference type="SUPFAM" id="SSF48452">
    <property type="entry name" value="TPR-like"/>
    <property type="match status" value="2"/>
</dbReference>